<evidence type="ECO:0000313" key="2">
    <source>
        <dbReference type="WBParaSite" id="Smp_113610.1"/>
    </source>
</evidence>
<name>G4VBT3_SCHMA</name>
<dbReference type="KEGG" id="smm:Smp_113610"/>
<dbReference type="HOGENOM" id="CLU_2402425_0_0_1"/>
<dbReference type="RefSeq" id="XP_018649981.1">
    <property type="nucleotide sequence ID" value="XM_018795693.1"/>
</dbReference>
<evidence type="ECO:0000313" key="1">
    <source>
        <dbReference type="Proteomes" id="UP000008854"/>
    </source>
</evidence>
<reference evidence="2" key="2">
    <citation type="submission" date="2018-12" db="UniProtKB">
        <authorList>
            <consortium name="WormBaseParasite"/>
        </authorList>
    </citation>
    <scope>IDENTIFICATION</scope>
    <source>
        <strain evidence="2">Puerto Rican</strain>
    </source>
</reference>
<dbReference type="Proteomes" id="UP000008854">
    <property type="component" value="Unassembled WGS sequence"/>
</dbReference>
<organism evidence="1 2">
    <name type="scientific">Schistosoma mansoni</name>
    <name type="common">Blood fluke</name>
    <dbReference type="NCBI Taxonomy" id="6183"/>
    <lineage>
        <taxon>Eukaryota</taxon>
        <taxon>Metazoa</taxon>
        <taxon>Spiralia</taxon>
        <taxon>Lophotrochozoa</taxon>
        <taxon>Platyhelminthes</taxon>
        <taxon>Trematoda</taxon>
        <taxon>Digenea</taxon>
        <taxon>Strigeidida</taxon>
        <taxon>Schistosomatoidea</taxon>
        <taxon>Schistosomatidae</taxon>
        <taxon>Schistosoma</taxon>
    </lineage>
</organism>
<dbReference type="AlphaFoldDB" id="G4VBT3"/>
<sequence length="93" mass="10240">MVPQGGCGVNEINMLLLRLFAHKSQTSTSRWTTHKSSSTTFDTRNDYNSNLSITVSLHHTNSQHDGRVSPFIAKVAHIGSQPTLPWALLSGCF</sequence>
<dbReference type="CTD" id="8342273"/>
<dbReference type="STRING" id="6183.G4VBT3"/>
<dbReference type="GeneID" id="8342273"/>
<dbReference type="WBParaSite" id="Smp_113610.1">
    <property type="protein sequence ID" value="Smp_113610.1"/>
    <property type="gene ID" value="Smp_113610"/>
</dbReference>
<protein>
    <submittedName>
        <fullName evidence="2">Secreted protein</fullName>
    </submittedName>
</protein>
<keyword evidence="1" id="KW-1185">Reference proteome</keyword>
<accession>G4VBT3</accession>
<dbReference type="OrthoDB" id="10454413at2759"/>
<proteinExistence type="predicted"/>
<reference evidence="1" key="1">
    <citation type="journal article" date="2012" name="PLoS Negl. Trop. Dis.">
        <title>A systematically improved high quality genome and transcriptome of the human blood fluke Schistosoma mansoni.</title>
        <authorList>
            <person name="Protasio A.V."/>
            <person name="Tsai I.J."/>
            <person name="Babbage A."/>
            <person name="Nichol S."/>
            <person name="Hunt M."/>
            <person name="Aslett M.A."/>
            <person name="De Silva N."/>
            <person name="Velarde G.S."/>
            <person name="Anderson T.J."/>
            <person name="Clark R.C."/>
            <person name="Davidson C."/>
            <person name="Dillon G.P."/>
            <person name="Holroyd N.E."/>
            <person name="LoVerde P.T."/>
            <person name="Lloyd C."/>
            <person name="McQuillan J."/>
            <person name="Oliveira G."/>
            <person name="Otto T.D."/>
            <person name="Parker-Manuel S.J."/>
            <person name="Quail M.A."/>
            <person name="Wilson R.A."/>
            <person name="Zerlotini A."/>
            <person name="Dunne D.W."/>
            <person name="Berriman M."/>
        </authorList>
    </citation>
    <scope>NUCLEOTIDE SEQUENCE [LARGE SCALE GENOMIC DNA]</scope>
    <source>
        <strain evidence="1">Puerto Rican</strain>
    </source>
</reference>
<dbReference type="InParanoid" id="G4VBT3"/>